<evidence type="ECO:0000313" key="2">
    <source>
        <dbReference type="EMBL" id="OGM99962.1"/>
    </source>
</evidence>
<dbReference type="Proteomes" id="UP000177594">
    <property type="component" value="Unassembled WGS sequence"/>
</dbReference>
<organism evidence="2 3">
    <name type="scientific">Candidatus Yanofskybacteria bacterium RIFCSPHIGHO2_01_FULL_39_8b</name>
    <dbReference type="NCBI Taxonomy" id="1802659"/>
    <lineage>
        <taxon>Bacteria</taxon>
        <taxon>Candidatus Yanofskyibacteriota</taxon>
    </lineage>
</organism>
<gene>
    <name evidence="2" type="ORF">A2817_00740</name>
</gene>
<keyword evidence="1" id="KW-1133">Transmembrane helix</keyword>
<reference evidence="2 3" key="1">
    <citation type="journal article" date="2016" name="Nat. Commun.">
        <title>Thousands of microbial genomes shed light on interconnected biogeochemical processes in an aquifer system.</title>
        <authorList>
            <person name="Anantharaman K."/>
            <person name="Brown C.T."/>
            <person name="Hug L.A."/>
            <person name="Sharon I."/>
            <person name="Castelle C.J."/>
            <person name="Probst A.J."/>
            <person name="Thomas B.C."/>
            <person name="Singh A."/>
            <person name="Wilkins M.J."/>
            <person name="Karaoz U."/>
            <person name="Brodie E.L."/>
            <person name="Williams K.H."/>
            <person name="Hubbard S.S."/>
            <person name="Banfield J.F."/>
        </authorList>
    </citation>
    <scope>NUCLEOTIDE SEQUENCE [LARGE SCALE GENOMIC DNA]</scope>
</reference>
<protein>
    <submittedName>
        <fullName evidence="2">Uncharacterized protein</fullName>
    </submittedName>
</protein>
<comment type="caution">
    <text evidence="2">The sequence shown here is derived from an EMBL/GenBank/DDBJ whole genome shotgun (WGS) entry which is preliminary data.</text>
</comment>
<dbReference type="EMBL" id="MGIZ01000006">
    <property type="protein sequence ID" value="OGM99962.1"/>
    <property type="molecule type" value="Genomic_DNA"/>
</dbReference>
<evidence type="ECO:0000256" key="1">
    <source>
        <dbReference type="SAM" id="Phobius"/>
    </source>
</evidence>
<evidence type="ECO:0000313" key="3">
    <source>
        <dbReference type="Proteomes" id="UP000177594"/>
    </source>
</evidence>
<keyword evidence="1" id="KW-0472">Membrane</keyword>
<name>A0A1F8EGM6_9BACT</name>
<accession>A0A1F8EGM6</accession>
<dbReference type="AlphaFoldDB" id="A0A1F8EGM6"/>
<sequence>MGAISPNLSLGVNFPSKNLFSQIISQLPNPALKKSLSEIDPMESLGNVTAPLDSVWEAIGSRLKVFISNNKTAGSLSGPLKSSPDESLTNKDTSATTWFDKLTTNGQVLGIAKSTVILIANILIAVLEIVLWVLRGLLKLVS</sequence>
<proteinExistence type="predicted"/>
<keyword evidence="1" id="KW-0812">Transmembrane</keyword>
<feature type="transmembrane region" description="Helical" evidence="1">
    <location>
        <begin position="116"/>
        <end position="134"/>
    </location>
</feature>